<dbReference type="InterPro" id="IPR047964">
    <property type="entry name" value="EFR1-like"/>
</dbReference>
<dbReference type="Proteomes" id="UP000432715">
    <property type="component" value="Unassembled WGS sequence"/>
</dbReference>
<proteinExistence type="predicted"/>
<accession>A0A6I0EWW2</accession>
<evidence type="ECO:0000313" key="9">
    <source>
        <dbReference type="EMBL" id="KAB3530672.1"/>
    </source>
</evidence>
<evidence type="ECO:0000256" key="6">
    <source>
        <dbReference type="ARBA" id="ARBA00023004"/>
    </source>
</evidence>
<evidence type="ECO:0000256" key="3">
    <source>
        <dbReference type="ARBA" id="ARBA00013529"/>
    </source>
</evidence>
<dbReference type="InterPro" id="IPR017896">
    <property type="entry name" value="4Fe4S_Fe-S-bd"/>
</dbReference>
<dbReference type="PROSITE" id="PS51379">
    <property type="entry name" value="4FE4S_FER_2"/>
    <property type="match status" value="2"/>
</dbReference>
<organism evidence="9 10">
    <name type="scientific">Alkaliphilus pronyensis</name>
    <dbReference type="NCBI Taxonomy" id="1482732"/>
    <lineage>
        <taxon>Bacteria</taxon>
        <taxon>Bacillati</taxon>
        <taxon>Bacillota</taxon>
        <taxon>Clostridia</taxon>
        <taxon>Peptostreptococcales</taxon>
        <taxon>Natronincolaceae</taxon>
        <taxon>Alkaliphilus</taxon>
    </lineage>
</organism>
<reference evidence="9 10" key="1">
    <citation type="submission" date="2019-10" db="EMBL/GenBank/DDBJ databases">
        <title>Alkaliphilus serpentinus sp. nov. and Alkaliphilus pronyensis sp. nov., two novel anaerobic alkaliphilic species isolated from the serpentinized-hosted hydrothermal field of the Prony Bay (New Caledonia).</title>
        <authorList>
            <person name="Postec A."/>
        </authorList>
    </citation>
    <scope>NUCLEOTIDE SEQUENCE [LARGE SCALE GENOMIC DNA]</scope>
    <source>
        <strain evidence="9 10">LacV</strain>
    </source>
</reference>
<evidence type="ECO:0000256" key="7">
    <source>
        <dbReference type="ARBA" id="ARBA00023014"/>
    </source>
</evidence>
<evidence type="ECO:0000256" key="5">
    <source>
        <dbReference type="ARBA" id="ARBA00022723"/>
    </source>
</evidence>
<keyword evidence="7" id="KW-0411">Iron-sulfur</keyword>
<dbReference type="AlphaFoldDB" id="A0A6I0EWW2"/>
<evidence type="ECO:0000313" key="10">
    <source>
        <dbReference type="Proteomes" id="UP000432715"/>
    </source>
</evidence>
<gene>
    <name evidence="9" type="ORF">F8154_13670</name>
</gene>
<keyword evidence="4" id="KW-0004">4Fe-4S</keyword>
<dbReference type="Pfam" id="PF13237">
    <property type="entry name" value="Fer4_10"/>
    <property type="match status" value="1"/>
</dbReference>
<keyword evidence="5" id="KW-0479">Metal-binding</keyword>
<dbReference type="SUPFAM" id="SSF54862">
    <property type="entry name" value="4Fe-4S ferredoxins"/>
    <property type="match status" value="1"/>
</dbReference>
<evidence type="ECO:0000256" key="2">
    <source>
        <dbReference type="ARBA" id="ARBA00003532"/>
    </source>
</evidence>
<evidence type="ECO:0000256" key="4">
    <source>
        <dbReference type="ARBA" id="ARBA00022485"/>
    </source>
</evidence>
<feature type="domain" description="4Fe-4S ferredoxin-type" evidence="8">
    <location>
        <begin position="219"/>
        <end position="241"/>
    </location>
</feature>
<dbReference type="Gene3D" id="3.40.50.360">
    <property type="match status" value="1"/>
</dbReference>
<dbReference type="GO" id="GO:0046872">
    <property type="term" value="F:metal ion binding"/>
    <property type="evidence" value="ECO:0007669"/>
    <property type="project" value="UniProtKB-KW"/>
</dbReference>
<comment type="cofactor">
    <cofactor evidence="1">
        <name>[4Fe-4S] cluster</name>
        <dbReference type="ChEBI" id="CHEBI:49883"/>
    </cofactor>
</comment>
<dbReference type="Gene3D" id="3.30.70.20">
    <property type="match status" value="1"/>
</dbReference>
<dbReference type="InterPro" id="IPR029039">
    <property type="entry name" value="Flavoprotein-like_sf"/>
</dbReference>
<dbReference type="GO" id="GO:0051539">
    <property type="term" value="F:4 iron, 4 sulfur cluster binding"/>
    <property type="evidence" value="ECO:0007669"/>
    <property type="project" value="UniProtKB-KW"/>
</dbReference>
<keyword evidence="10" id="KW-1185">Reference proteome</keyword>
<evidence type="ECO:0000259" key="8">
    <source>
        <dbReference type="PROSITE" id="PS51379"/>
    </source>
</evidence>
<dbReference type="OrthoDB" id="9813995at2"/>
<sequence>MKLVYYFSGTGNSYYAAKIISQQLGATLLPVLSLKKGDSIKADFLCFVFPIYDFKAPKKVLETIENLSEVQANSIVAIATYGVALSKALYNFNEVLEKKGTGLSQGYGIKFPHNAVGSISLSQSEISSRLNKAEEKLTQIVYNIKEQEYSTIEKTSLFEDMTIIKQMPVLLKFLYILLTKGANSLKFNTTKDCTSCGQCVKICPVDNIQLKGSLPVFGDNCTSCFACIQWCPQHSIHMGKYSFKEIYIQSYRHPKVKATDLM</sequence>
<keyword evidence="6" id="KW-0408">Iron</keyword>
<dbReference type="PANTHER" id="PTHR24960">
    <property type="entry name" value="PHOTOSYSTEM I IRON-SULFUR CENTER-RELATED"/>
    <property type="match status" value="1"/>
</dbReference>
<dbReference type="InterPro" id="IPR050157">
    <property type="entry name" value="PSI_iron-sulfur_center"/>
</dbReference>
<dbReference type="PROSITE" id="PS00198">
    <property type="entry name" value="4FE4S_FER_1"/>
    <property type="match status" value="2"/>
</dbReference>
<dbReference type="PANTHER" id="PTHR24960:SF79">
    <property type="entry name" value="PHOTOSYSTEM I IRON-SULFUR CENTER"/>
    <property type="match status" value="1"/>
</dbReference>
<dbReference type="NCBIfam" id="NF038196">
    <property type="entry name" value="ferrodoxin_EFR1"/>
    <property type="match status" value="1"/>
</dbReference>
<dbReference type="SUPFAM" id="SSF52218">
    <property type="entry name" value="Flavoproteins"/>
    <property type="match status" value="1"/>
</dbReference>
<evidence type="ECO:0000256" key="1">
    <source>
        <dbReference type="ARBA" id="ARBA00001966"/>
    </source>
</evidence>
<dbReference type="InterPro" id="IPR017900">
    <property type="entry name" value="4Fe4S_Fe_S_CS"/>
</dbReference>
<comment type="caution">
    <text evidence="9">The sequence shown here is derived from an EMBL/GenBank/DDBJ whole genome shotgun (WGS) entry which is preliminary data.</text>
</comment>
<feature type="domain" description="4Fe-4S ferredoxin-type" evidence="8">
    <location>
        <begin position="183"/>
        <end position="213"/>
    </location>
</feature>
<name>A0A6I0EWW2_9FIRM</name>
<comment type="function">
    <text evidence="2">Ferredoxins are iron-sulfur proteins that transfer electrons in a wide variety of metabolic reactions.</text>
</comment>
<protein>
    <recommendedName>
        <fullName evidence="3">Ferredoxin</fullName>
    </recommendedName>
</protein>
<dbReference type="EMBL" id="WBZC01000064">
    <property type="protein sequence ID" value="KAB3530672.1"/>
    <property type="molecule type" value="Genomic_DNA"/>
</dbReference>
<dbReference type="RefSeq" id="WP_151862178.1">
    <property type="nucleotide sequence ID" value="NZ_WBZC01000064.1"/>
</dbReference>